<name>A0A392SET3_9FABA</name>
<feature type="compositionally biased region" description="Low complexity" evidence="1">
    <location>
        <begin position="20"/>
        <end position="30"/>
    </location>
</feature>
<evidence type="ECO:0000256" key="1">
    <source>
        <dbReference type="SAM" id="MobiDB-lite"/>
    </source>
</evidence>
<evidence type="ECO:0000313" key="2">
    <source>
        <dbReference type="EMBL" id="MCI46405.1"/>
    </source>
</evidence>
<dbReference type="EMBL" id="LXQA010357073">
    <property type="protein sequence ID" value="MCI46405.1"/>
    <property type="molecule type" value="Genomic_DNA"/>
</dbReference>
<feature type="non-terminal residue" evidence="2">
    <location>
        <position position="107"/>
    </location>
</feature>
<feature type="compositionally biased region" description="Polar residues" evidence="1">
    <location>
        <begin position="31"/>
        <end position="40"/>
    </location>
</feature>
<keyword evidence="3" id="KW-1185">Reference proteome</keyword>
<dbReference type="AlphaFoldDB" id="A0A392SET3"/>
<proteinExistence type="predicted"/>
<protein>
    <submittedName>
        <fullName evidence="2">Uncharacterized protein</fullName>
    </submittedName>
</protein>
<feature type="compositionally biased region" description="Low complexity" evidence="1">
    <location>
        <begin position="50"/>
        <end position="65"/>
    </location>
</feature>
<comment type="caution">
    <text evidence="2">The sequence shown here is derived from an EMBL/GenBank/DDBJ whole genome shotgun (WGS) entry which is preliminary data.</text>
</comment>
<organism evidence="2 3">
    <name type="scientific">Trifolium medium</name>
    <dbReference type="NCBI Taxonomy" id="97028"/>
    <lineage>
        <taxon>Eukaryota</taxon>
        <taxon>Viridiplantae</taxon>
        <taxon>Streptophyta</taxon>
        <taxon>Embryophyta</taxon>
        <taxon>Tracheophyta</taxon>
        <taxon>Spermatophyta</taxon>
        <taxon>Magnoliopsida</taxon>
        <taxon>eudicotyledons</taxon>
        <taxon>Gunneridae</taxon>
        <taxon>Pentapetalae</taxon>
        <taxon>rosids</taxon>
        <taxon>fabids</taxon>
        <taxon>Fabales</taxon>
        <taxon>Fabaceae</taxon>
        <taxon>Papilionoideae</taxon>
        <taxon>50 kb inversion clade</taxon>
        <taxon>NPAAA clade</taxon>
        <taxon>Hologalegina</taxon>
        <taxon>IRL clade</taxon>
        <taxon>Trifolieae</taxon>
        <taxon>Trifolium</taxon>
    </lineage>
</organism>
<sequence length="107" mass="11586">SDFEEVISKNTVADKNLAASSISKKGNSSSQPTLPQQNRFTPLVEPSENTPQILKQPQPQPITTTADSNKLPVSEPVRAGPKPMTPVLTPAELLKEQDLRLEAELNA</sequence>
<dbReference type="Proteomes" id="UP000265520">
    <property type="component" value="Unassembled WGS sequence"/>
</dbReference>
<evidence type="ECO:0000313" key="3">
    <source>
        <dbReference type="Proteomes" id="UP000265520"/>
    </source>
</evidence>
<feature type="non-terminal residue" evidence="2">
    <location>
        <position position="1"/>
    </location>
</feature>
<accession>A0A392SET3</accession>
<reference evidence="2 3" key="1">
    <citation type="journal article" date="2018" name="Front. Plant Sci.">
        <title>Red Clover (Trifolium pratense) and Zigzag Clover (T. medium) - A Picture of Genomic Similarities and Differences.</title>
        <authorList>
            <person name="Dluhosova J."/>
            <person name="Istvanek J."/>
            <person name="Nedelnik J."/>
            <person name="Repkova J."/>
        </authorList>
    </citation>
    <scope>NUCLEOTIDE SEQUENCE [LARGE SCALE GENOMIC DNA]</scope>
    <source>
        <strain evidence="3">cv. 10/8</strain>
        <tissue evidence="2">Leaf</tissue>
    </source>
</reference>
<feature type="region of interest" description="Disordered" evidence="1">
    <location>
        <begin position="18"/>
        <end position="88"/>
    </location>
</feature>